<organism evidence="3 4">
    <name type="scientific">Rhodopseudomonas palustris (strain BisB5)</name>
    <dbReference type="NCBI Taxonomy" id="316057"/>
    <lineage>
        <taxon>Bacteria</taxon>
        <taxon>Pseudomonadati</taxon>
        <taxon>Pseudomonadota</taxon>
        <taxon>Alphaproteobacteria</taxon>
        <taxon>Hyphomicrobiales</taxon>
        <taxon>Nitrobacteraceae</taxon>
        <taxon>Rhodopseudomonas</taxon>
    </lineage>
</organism>
<sequence length="127" mass="13343" precursor="true">MVTGRVVVAALLTLLGASAAVADTGAIMGAWQRDDGIARVKVAPCGKVICMTNTYIRPDVTDEKVGERLEFDLRQGGGDAPLTGSVLDPKTGKSYSATITVRGDQMTTKGCVLGGIICKSTNWSRLR</sequence>
<dbReference type="Gene3D" id="2.40.128.520">
    <property type="match status" value="1"/>
</dbReference>
<dbReference type="eggNOG" id="COG4731">
    <property type="taxonomic scope" value="Bacteria"/>
</dbReference>
<dbReference type="STRING" id="316057.RPD_3698"/>
<keyword evidence="1" id="KW-0732">Signal</keyword>
<dbReference type="BioCyc" id="RPAL316057:RPD_RS18595-MONOMER"/>
<evidence type="ECO:0000256" key="1">
    <source>
        <dbReference type="SAM" id="SignalP"/>
    </source>
</evidence>
<gene>
    <name evidence="3" type="ordered locus">RPD_3698</name>
</gene>
<dbReference type="PANTHER" id="PTHR36919:SF2">
    <property type="entry name" value="BLL6627 PROTEIN"/>
    <property type="match status" value="1"/>
</dbReference>
<protein>
    <recommendedName>
        <fullName evidence="2">DUF2147 domain-containing protein</fullName>
    </recommendedName>
</protein>
<dbReference type="Proteomes" id="UP000001818">
    <property type="component" value="Chromosome"/>
</dbReference>
<dbReference type="InterPro" id="IPR019223">
    <property type="entry name" value="DUF2147"/>
</dbReference>
<accession>Q132S0</accession>
<dbReference type="AlphaFoldDB" id="Q132S0"/>
<dbReference type="PANTHER" id="PTHR36919">
    <property type="entry name" value="BLR1215 PROTEIN"/>
    <property type="match status" value="1"/>
</dbReference>
<dbReference type="Pfam" id="PF09917">
    <property type="entry name" value="DUF2147"/>
    <property type="match status" value="1"/>
</dbReference>
<feature type="chain" id="PRO_5004181878" description="DUF2147 domain-containing protein" evidence="1">
    <location>
        <begin position="23"/>
        <end position="127"/>
    </location>
</feature>
<dbReference type="KEGG" id="rpd:RPD_3698"/>
<dbReference type="HOGENOM" id="CLU_108869_1_0_5"/>
<evidence type="ECO:0000313" key="3">
    <source>
        <dbReference type="EMBL" id="ABE40919.1"/>
    </source>
</evidence>
<dbReference type="EMBL" id="CP000283">
    <property type="protein sequence ID" value="ABE40919.1"/>
    <property type="molecule type" value="Genomic_DNA"/>
</dbReference>
<evidence type="ECO:0000313" key="4">
    <source>
        <dbReference type="Proteomes" id="UP000001818"/>
    </source>
</evidence>
<feature type="signal peptide" evidence="1">
    <location>
        <begin position="1"/>
        <end position="22"/>
    </location>
</feature>
<feature type="domain" description="DUF2147" evidence="2">
    <location>
        <begin position="29"/>
        <end position="125"/>
    </location>
</feature>
<evidence type="ECO:0000259" key="2">
    <source>
        <dbReference type="Pfam" id="PF09917"/>
    </source>
</evidence>
<proteinExistence type="predicted"/>
<name>Q132S0_RHOPS</name>
<reference evidence="3 4" key="1">
    <citation type="submission" date="2006-03" db="EMBL/GenBank/DDBJ databases">
        <title>Complete sequence of Rhodopseudomonas palustris BisB5.</title>
        <authorList>
            <consortium name="US DOE Joint Genome Institute"/>
            <person name="Copeland A."/>
            <person name="Lucas S."/>
            <person name="Lapidus A."/>
            <person name="Barry K."/>
            <person name="Detter J.C."/>
            <person name="Glavina del Rio T."/>
            <person name="Hammon N."/>
            <person name="Israni S."/>
            <person name="Dalin E."/>
            <person name="Tice H."/>
            <person name="Pitluck S."/>
            <person name="Chain P."/>
            <person name="Malfatti S."/>
            <person name="Shin M."/>
            <person name="Vergez L."/>
            <person name="Schmutz J."/>
            <person name="Larimer F."/>
            <person name="Land M."/>
            <person name="Hauser L."/>
            <person name="Pelletier D.A."/>
            <person name="Kyrpides N."/>
            <person name="Lykidis A."/>
            <person name="Oda Y."/>
            <person name="Harwood C.S."/>
            <person name="Richardson P."/>
        </authorList>
    </citation>
    <scope>NUCLEOTIDE SEQUENCE [LARGE SCALE GENOMIC DNA]</scope>
    <source>
        <strain evidence="3 4">BisB5</strain>
    </source>
</reference>